<gene>
    <name evidence="1" type="ORF">TrCOL_g12670</name>
</gene>
<dbReference type="AlphaFoldDB" id="A0A9W7GFZ5"/>
<dbReference type="OrthoDB" id="44061at2759"/>
<organism evidence="1 2">
    <name type="scientific">Triparma columacea</name>
    <dbReference type="NCBI Taxonomy" id="722753"/>
    <lineage>
        <taxon>Eukaryota</taxon>
        <taxon>Sar</taxon>
        <taxon>Stramenopiles</taxon>
        <taxon>Ochrophyta</taxon>
        <taxon>Bolidophyceae</taxon>
        <taxon>Parmales</taxon>
        <taxon>Triparmaceae</taxon>
        <taxon>Triparma</taxon>
    </lineage>
</organism>
<dbReference type="InterPro" id="IPR032801">
    <property type="entry name" value="PXL2A/B/C"/>
</dbReference>
<evidence type="ECO:0000313" key="2">
    <source>
        <dbReference type="Proteomes" id="UP001165065"/>
    </source>
</evidence>
<dbReference type="Pfam" id="PF13911">
    <property type="entry name" value="AhpC-TSA_2"/>
    <property type="match status" value="1"/>
</dbReference>
<dbReference type="Proteomes" id="UP001165065">
    <property type="component" value="Unassembled WGS sequence"/>
</dbReference>
<evidence type="ECO:0000313" key="1">
    <source>
        <dbReference type="EMBL" id="GMI44285.1"/>
    </source>
</evidence>
<sequence>MPLYSEKTKVDKSSVDIKSLLKVKVLTGDDQEASSTMEEVQLAAWSKVADVLRRKHVNLLVVSTSSSSYSEKFKANLGFDVPGKMVNDSKRKTHKACALKSSVWASLVMPFKKHLKTFGKGAVLEALRVSLMNATRGHGSSFQQGGTFVFKKGKGGEPGVECTLAWREQYPGDWMQIRDILKKGCGVEEGEEGLEEEISWSEVLEFVVKARKGEGGSGVEGGGEAVDKTKEENLAHPPPPPACGDNACDLQTMRRMMKEKAEKEKAEKEKAGE</sequence>
<accession>A0A9W7GFZ5</accession>
<name>A0A9W7GFZ5_9STRA</name>
<keyword evidence="2" id="KW-1185">Reference proteome</keyword>
<comment type="caution">
    <text evidence="1">The sequence shown here is derived from an EMBL/GenBank/DDBJ whole genome shotgun (WGS) entry which is preliminary data.</text>
</comment>
<dbReference type="EMBL" id="BRYA01001474">
    <property type="protein sequence ID" value="GMI44285.1"/>
    <property type="molecule type" value="Genomic_DNA"/>
</dbReference>
<protein>
    <submittedName>
        <fullName evidence="1">Uncharacterized protein</fullName>
    </submittedName>
</protein>
<proteinExistence type="predicted"/>
<reference evidence="2" key="1">
    <citation type="journal article" date="2023" name="Commun. Biol.">
        <title>Genome analysis of Parmales, the sister group of diatoms, reveals the evolutionary specialization of diatoms from phago-mixotrophs to photoautotrophs.</title>
        <authorList>
            <person name="Ban H."/>
            <person name="Sato S."/>
            <person name="Yoshikawa S."/>
            <person name="Yamada K."/>
            <person name="Nakamura Y."/>
            <person name="Ichinomiya M."/>
            <person name="Sato N."/>
            <person name="Blanc-Mathieu R."/>
            <person name="Endo H."/>
            <person name="Kuwata A."/>
            <person name="Ogata H."/>
        </authorList>
    </citation>
    <scope>NUCLEOTIDE SEQUENCE [LARGE SCALE GENOMIC DNA]</scope>
</reference>